<gene>
    <name evidence="4" type="ORF">E3T61_06085</name>
</gene>
<dbReference type="InterPro" id="IPR002772">
    <property type="entry name" value="Glyco_hydro_3_C"/>
</dbReference>
<dbReference type="InterPro" id="IPR050288">
    <property type="entry name" value="Cellulose_deg_GH3"/>
</dbReference>
<dbReference type="GO" id="GO:0004553">
    <property type="term" value="F:hydrolase activity, hydrolyzing O-glycosyl compounds"/>
    <property type="evidence" value="ECO:0007669"/>
    <property type="project" value="InterPro"/>
</dbReference>
<dbReference type="EMBL" id="SOHM01000011">
    <property type="protein sequence ID" value="TFD92670.1"/>
    <property type="molecule type" value="Genomic_DNA"/>
</dbReference>
<feature type="domain" description="Fibronectin type III-like" evidence="3">
    <location>
        <begin position="674"/>
        <end position="743"/>
    </location>
</feature>
<comment type="caution">
    <text evidence="4">The sequence shown here is derived from an EMBL/GenBank/DDBJ whole genome shotgun (WGS) entry which is preliminary data.</text>
</comment>
<dbReference type="GO" id="GO:0005975">
    <property type="term" value="P:carbohydrate metabolic process"/>
    <property type="evidence" value="ECO:0007669"/>
    <property type="project" value="InterPro"/>
</dbReference>
<keyword evidence="2 4" id="KW-0378">Hydrolase</keyword>
<comment type="similarity">
    <text evidence="1">Belongs to the glycosyl hydrolase 3 family.</text>
</comment>
<evidence type="ECO:0000256" key="1">
    <source>
        <dbReference type="ARBA" id="ARBA00005336"/>
    </source>
</evidence>
<evidence type="ECO:0000256" key="2">
    <source>
        <dbReference type="ARBA" id="ARBA00022801"/>
    </source>
</evidence>
<sequence>MSHTQPDDAELWRNESLSPEDRAADLVGRMTLEEKAAQLVGVWVGADASGGGVAPLQQDLAARPVDWLAVTRNGLGQLTRPFGTAPVEPAAAARSLAVSQRHIVEQSRFGIPAVVHEECLSGFAAWRATAYPTPLAWGATFHPELIERMSNAIGRTMRAAGIHQGLAPVLDVTRDYRWGRTEETISEDPHLVASVGTAYVRGLEGAGIIATLKHFAGYSAGRAGRNLAPVSMGPREFADVILPPFESAVRLGGARSVMHSYTEIDGVPSAADKHLLTTILRERLGFEGTVVADYFGIRFLERLHRIAEDGTAAAGLALEAGVDVELPTVDTYGAPLLEGVADGRISENLVDRAALRVLTQKVALGLLDDGWEPLPDGVDDLDLDTEEGQGLAAQVARESLVLLTNPTSVLPLGAPTRIALVGPLADDPMAMLGCYSFPAHVGSKYPDVAIGIEIPTVLAAMRSIFPTVHHVAGCSVDGSDQEGIAAAVAAARQAEVCVVVLGDRAGLFGRGTSGEGCDASDLALPGVQATLLAELLATGTPVVVVLLTGRPYALGSMADDAAAIVQGFFPGQGGGQAVSDLLIGDFSPSGRLPVSIPREAGSQPGTYLTVPLGAKSGVSNLDPTAAFPFGHGLGYSTFDWSDIGEIHGRTEWAVDGDVTVQATVTNTGPLRSAEVVQIYLHDPVAQVTRPMQRLIGFARVELDPDQSAHVSITISADLTAFTGVAGDLIVEPGDVELRVARSSGDIETALPLRMTGPTRVLGADRVLTSVTVVSPAAQFAFEVAR</sequence>
<protein>
    <submittedName>
        <fullName evidence="4">Glycosyl hydrolase</fullName>
    </submittedName>
</protein>
<dbReference type="InterPro" id="IPR017853">
    <property type="entry name" value="GH"/>
</dbReference>
<dbReference type="PANTHER" id="PTHR42715">
    <property type="entry name" value="BETA-GLUCOSIDASE"/>
    <property type="match status" value="1"/>
</dbReference>
<accession>A0A4R9BWH2</accession>
<dbReference type="InterPro" id="IPR013783">
    <property type="entry name" value="Ig-like_fold"/>
</dbReference>
<dbReference type="AlphaFoldDB" id="A0A4R9BWH2"/>
<dbReference type="OrthoDB" id="3187421at2"/>
<dbReference type="Gene3D" id="3.20.20.300">
    <property type="entry name" value="Glycoside hydrolase, family 3, N-terminal domain"/>
    <property type="match status" value="1"/>
</dbReference>
<dbReference type="Proteomes" id="UP000298468">
    <property type="component" value="Unassembled WGS sequence"/>
</dbReference>
<dbReference type="RefSeq" id="WP_134640007.1">
    <property type="nucleotide sequence ID" value="NZ_SOHM01000011.1"/>
</dbReference>
<dbReference type="Gene3D" id="2.60.40.10">
    <property type="entry name" value="Immunoglobulins"/>
    <property type="match status" value="1"/>
</dbReference>
<keyword evidence="5" id="KW-1185">Reference proteome</keyword>
<dbReference type="Pfam" id="PF00933">
    <property type="entry name" value="Glyco_hydro_3"/>
    <property type="match status" value="1"/>
</dbReference>
<reference evidence="4 5" key="1">
    <citation type="submission" date="2019-03" db="EMBL/GenBank/DDBJ databases">
        <title>Genomics of glacier-inhabiting Cryobacterium strains.</title>
        <authorList>
            <person name="Liu Q."/>
            <person name="Xin Y.-H."/>
        </authorList>
    </citation>
    <scope>NUCLEOTIDE SEQUENCE [LARGE SCALE GENOMIC DNA]</scope>
    <source>
        <strain evidence="4 5">Sr59</strain>
    </source>
</reference>
<dbReference type="Pfam" id="PF01915">
    <property type="entry name" value="Glyco_hydro_3_C"/>
    <property type="match status" value="1"/>
</dbReference>
<dbReference type="Gene3D" id="3.40.50.1700">
    <property type="entry name" value="Glycoside hydrolase family 3 C-terminal domain"/>
    <property type="match status" value="1"/>
</dbReference>
<name>A0A4R9BWH2_9MICO</name>
<dbReference type="Pfam" id="PF14310">
    <property type="entry name" value="Fn3-like"/>
    <property type="match status" value="1"/>
</dbReference>
<dbReference type="InterPro" id="IPR036881">
    <property type="entry name" value="Glyco_hydro_3_C_sf"/>
</dbReference>
<evidence type="ECO:0000259" key="3">
    <source>
        <dbReference type="SMART" id="SM01217"/>
    </source>
</evidence>
<evidence type="ECO:0000313" key="5">
    <source>
        <dbReference type="Proteomes" id="UP000298468"/>
    </source>
</evidence>
<dbReference type="InterPro" id="IPR001764">
    <property type="entry name" value="Glyco_hydro_3_N"/>
</dbReference>
<evidence type="ECO:0000313" key="4">
    <source>
        <dbReference type="EMBL" id="TFD92670.1"/>
    </source>
</evidence>
<dbReference type="SUPFAM" id="SSF52279">
    <property type="entry name" value="Beta-D-glucan exohydrolase, C-terminal domain"/>
    <property type="match status" value="1"/>
</dbReference>
<dbReference type="InterPro" id="IPR036962">
    <property type="entry name" value="Glyco_hydro_3_N_sf"/>
</dbReference>
<proteinExistence type="inferred from homology"/>
<dbReference type="PANTHER" id="PTHR42715:SF10">
    <property type="entry name" value="BETA-GLUCOSIDASE"/>
    <property type="match status" value="1"/>
</dbReference>
<dbReference type="InterPro" id="IPR026891">
    <property type="entry name" value="Fn3-like"/>
</dbReference>
<organism evidence="4 5">
    <name type="scientific">Cryobacterium lactosi</name>
    <dbReference type="NCBI Taxonomy" id="1259202"/>
    <lineage>
        <taxon>Bacteria</taxon>
        <taxon>Bacillati</taxon>
        <taxon>Actinomycetota</taxon>
        <taxon>Actinomycetes</taxon>
        <taxon>Micrococcales</taxon>
        <taxon>Microbacteriaceae</taxon>
        <taxon>Cryobacterium</taxon>
    </lineage>
</organism>
<dbReference type="SMART" id="SM01217">
    <property type="entry name" value="Fn3_like"/>
    <property type="match status" value="1"/>
</dbReference>
<dbReference type="PRINTS" id="PR00133">
    <property type="entry name" value="GLHYDRLASE3"/>
</dbReference>
<dbReference type="SUPFAM" id="SSF51445">
    <property type="entry name" value="(Trans)glycosidases"/>
    <property type="match status" value="1"/>
</dbReference>
<dbReference type="FunFam" id="3.20.20.300:FF:000011">
    <property type="entry name" value="Glycosyl hydrolase"/>
    <property type="match status" value="1"/>
</dbReference>